<keyword evidence="11" id="KW-1185">Reference proteome</keyword>
<dbReference type="PRINTS" id="PR01267">
    <property type="entry name" value="GSTRNSFRASEM"/>
</dbReference>
<keyword evidence="4" id="KW-0808">Transferase</keyword>
<evidence type="ECO:0000259" key="8">
    <source>
        <dbReference type="PROSITE" id="PS50404"/>
    </source>
</evidence>
<dbReference type="FunFam" id="1.20.1050.10:FF:000003">
    <property type="entry name" value="Glutathione S-transferase 2"/>
    <property type="match status" value="1"/>
</dbReference>
<dbReference type="InterPro" id="IPR036249">
    <property type="entry name" value="Thioredoxin-like_sf"/>
</dbReference>
<dbReference type="EC" id="2.5.1.18" evidence="3"/>
<dbReference type="EMBL" id="JAFNEN010000224">
    <property type="protein sequence ID" value="KAG8188996.1"/>
    <property type="molecule type" value="Genomic_DNA"/>
</dbReference>
<dbReference type="CDD" id="cd03075">
    <property type="entry name" value="GST_N_Mu"/>
    <property type="match status" value="1"/>
</dbReference>
<comment type="caution">
    <text evidence="10">The sequence shown here is derived from an EMBL/GenBank/DDBJ whole genome shotgun (WGS) entry which is preliminary data.</text>
</comment>
<evidence type="ECO:0000256" key="1">
    <source>
        <dbReference type="ARBA" id="ARBA00003701"/>
    </source>
</evidence>
<dbReference type="GO" id="GO:0006749">
    <property type="term" value="P:glutathione metabolic process"/>
    <property type="evidence" value="ECO:0007669"/>
    <property type="project" value="TreeGrafter"/>
</dbReference>
<dbReference type="InterPro" id="IPR036282">
    <property type="entry name" value="Glutathione-S-Trfase_C_sf"/>
</dbReference>
<evidence type="ECO:0000313" key="11">
    <source>
        <dbReference type="Proteomes" id="UP000827092"/>
    </source>
</evidence>
<reference evidence="10 11" key="1">
    <citation type="journal article" date="2022" name="Nat. Ecol. Evol.">
        <title>A masculinizing supergene underlies an exaggerated male reproductive morph in a spider.</title>
        <authorList>
            <person name="Hendrickx F."/>
            <person name="De Corte Z."/>
            <person name="Sonet G."/>
            <person name="Van Belleghem S.M."/>
            <person name="Kostlbacher S."/>
            <person name="Vangestel C."/>
        </authorList>
    </citation>
    <scope>NUCLEOTIDE SEQUENCE [LARGE SCALE GENOMIC DNA]</scope>
    <source>
        <strain evidence="10">W744_W776</strain>
    </source>
</reference>
<dbReference type="GO" id="GO:0042802">
    <property type="term" value="F:identical protein binding"/>
    <property type="evidence" value="ECO:0007669"/>
    <property type="project" value="UniProtKB-ARBA"/>
</dbReference>
<feature type="domain" description="GST C-terminal" evidence="9">
    <location>
        <begin position="92"/>
        <end position="211"/>
    </location>
</feature>
<comment type="similarity">
    <text evidence="2">Belongs to the GST superfamily. Mu family.</text>
</comment>
<gene>
    <name evidence="10" type="ORF">JTE90_019008</name>
</gene>
<dbReference type="InterPro" id="IPR003081">
    <property type="entry name" value="GST_mu"/>
</dbReference>
<name>A0AAV6UZK4_9ARAC</name>
<dbReference type="InterPro" id="IPR004045">
    <property type="entry name" value="Glutathione_S-Trfase_N"/>
</dbReference>
<comment type="function">
    <text evidence="1">Conjugation of reduced glutathione to a wide number of exogenous and endogenous hydrophobic electrophiles.</text>
</comment>
<dbReference type="SUPFAM" id="SSF47616">
    <property type="entry name" value="GST C-terminal domain-like"/>
    <property type="match status" value="1"/>
</dbReference>
<organism evidence="10 11">
    <name type="scientific">Oedothorax gibbosus</name>
    <dbReference type="NCBI Taxonomy" id="931172"/>
    <lineage>
        <taxon>Eukaryota</taxon>
        <taxon>Metazoa</taxon>
        <taxon>Ecdysozoa</taxon>
        <taxon>Arthropoda</taxon>
        <taxon>Chelicerata</taxon>
        <taxon>Arachnida</taxon>
        <taxon>Araneae</taxon>
        <taxon>Araneomorphae</taxon>
        <taxon>Entelegynae</taxon>
        <taxon>Araneoidea</taxon>
        <taxon>Linyphiidae</taxon>
        <taxon>Erigoninae</taxon>
        <taxon>Oedothorax</taxon>
    </lineage>
</organism>
<evidence type="ECO:0000256" key="6">
    <source>
        <dbReference type="ARBA" id="ARBA00071200"/>
    </source>
</evidence>
<feature type="domain" description="GST N-terminal" evidence="8">
    <location>
        <begin position="3"/>
        <end position="90"/>
    </location>
</feature>
<dbReference type="InterPro" id="IPR050213">
    <property type="entry name" value="GST_superfamily"/>
</dbReference>
<evidence type="ECO:0000256" key="7">
    <source>
        <dbReference type="ARBA" id="ARBA00081375"/>
    </source>
</evidence>
<evidence type="ECO:0000313" key="10">
    <source>
        <dbReference type="EMBL" id="KAG8188996.1"/>
    </source>
</evidence>
<dbReference type="SFLD" id="SFLDG00363">
    <property type="entry name" value="AMPS_(cytGST):_Alpha-__Mu-__Pi"/>
    <property type="match status" value="1"/>
</dbReference>
<proteinExistence type="inferred from homology"/>
<dbReference type="SFLD" id="SFLDS00019">
    <property type="entry name" value="Glutathione_Transferase_(cytos"/>
    <property type="match status" value="1"/>
</dbReference>
<dbReference type="AlphaFoldDB" id="A0AAV6UZK4"/>
<dbReference type="PROSITE" id="PS50404">
    <property type="entry name" value="GST_NTER"/>
    <property type="match status" value="1"/>
</dbReference>
<evidence type="ECO:0000256" key="3">
    <source>
        <dbReference type="ARBA" id="ARBA00012452"/>
    </source>
</evidence>
<dbReference type="Pfam" id="PF02798">
    <property type="entry name" value="GST_N"/>
    <property type="match status" value="1"/>
</dbReference>
<dbReference type="PANTHER" id="PTHR11571">
    <property type="entry name" value="GLUTATHIONE S-TRANSFERASE"/>
    <property type="match status" value="1"/>
</dbReference>
<dbReference type="GO" id="GO:0004364">
    <property type="term" value="F:glutathione transferase activity"/>
    <property type="evidence" value="ECO:0007669"/>
    <property type="project" value="UniProtKB-EC"/>
</dbReference>
<dbReference type="PROSITE" id="PS50405">
    <property type="entry name" value="GST_CTER"/>
    <property type="match status" value="1"/>
</dbReference>
<evidence type="ECO:0000259" key="9">
    <source>
        <dbReference type="PROSITE" id="PS50405"/>
    </source>
</evidence>
<dbReference type="Pfam" id="PF14497">
    <property type="entry name" value="GST_C_3"/>
    <property type="match status" value="1"/>
</dbReference>
<evidence type="ECO:0000256" key="5">
    <source>
        <dbReference type="ARBA" id="ARBA00047960"/>
    </source>
</evidence>
<comment type="catalytic activity">
    <reaction evidence="5">
        <text>RX + glutathione = an S-substituted glutathione + a halide anion + H(+)</text>
        <dbReference type="Rhea" id="RHEA:16437"/>
        <dbReference type="ChEBI" id="CHEBI:15378"/>
        <dbReference type="ChEBI" id="CHEBI:16042"/>
        <dbReference type="ChEBI" id="CHEBI:17792"/>
        <dbReference type="ChEBI" id="CHEBI:57925"/>
        <dbReference type="ChEBI" id="CHEBI:90779"/>
        <dbReference type="EC" id="2.5.1.18"/>
    </reaction>
</comment>
<dbReference type="InterPro" id="IPR040079">
    <property type="entry name" value="Glutathione_S-Trfase"/>
</dbReference>
<dbReference type="SFLD" id="SFLDG01205">
    <property type="entry name" value="AMPS.1"/>
    <property type="match status" value="1"/>
</dbReference>
<dbReference type="Gene3D" id="1.20.1050.10">
    <property type="match status" value="1"/>
</dbReference>
<dbReference type="Gene3D" id="3.40.30.10">
    <property type="entry name" value="Glutaredoxin"/>
    <property type="match status" value="1"/>
</dbReference>
<sequence length="225" mass="26462">MASLPILGYWNIRGLAQSIRLMLNYAEEQFEDKMYKYGPAPEYSRSDWTHAKFTLDLDFPNLPYYIDGDRKITQSLAIMRYLARKLELEPGTEDEKIRSDITEQQFVDFRTGLTRISYDINFDNLKEVYLKNLPQALKLFSTFLGERKYFACQDKITYVDFIAYEALDVHRLLSPECLDAYDNLKSFMDRFEALPTIAKYMKSKKFLKYPVNGDMARFASRSSKD</sequence>
<evidence type="ECO:0000256" key="4">
    <source>
        <dbReference type="ARBA" id="ARBA00022679"/>
    </source>
</evidence>
<dbReference type="PANTHER" id="PTHR11571:SF222">
    <property type="entry name" value="GLUTATHIONE TRANSFERASE"/>
    <property type="match status" value="1"/>
</dbReference>
<dbReference type="SUPFAM" id="SSF52833">
    <property type="entry name" value="Thioredoxin-like"/>
    <property type="match status" value="1"/>
</dbReference>
<dbReference type="InterPro" id="IPR004046">
    <property type="entry name" value="GST_C"/>
</dbReference>
<protein>
    <recommendedName>
        <fullName evidence="6">Glutathione S-transferase</fullName>
        <ecNumber evidence="3">2.5.1.18</ecNumber>
    </recommendedName>
    <alternativeName>
        <fullName evidence="7">GST class-mu</fullName>
    </alternativeName>
</protein>
<dbReference type="FunFam" id="3.40.30.10:FF:000019">
    <property type="entry name" value="Glutathione S-transferase Mu"/>
    <property type="match status" value="1"/>
</dbReference>
<accession>A0AAV6UZK4</accession>
<evidence type="ECO:0000256" key="2">
    <source>
        <dbReference type="ARBA" id="ARBA00005861"/>
    </source>
</evidence>
<dbReference type="InterPro" id="IPR010987">
    <property type="entry name" value="Glutathione-S-Trfase_C-like"/>
</dbReference>
<dbReference type="Proteomes" id="UP000827092">
    <property type="component" value="Unassembled WGS sequence"/>
</dbReference>